<reference evidence="1 3" key="1">
    <citation type="submission" date="2019-03" db="EMBL/GenBank/DDBJ databases">
        <title>Genomics of glacier-inhabiting Cryobacterium strains.</title>
        <authorList>
            <person name="Liu Q."/>
            <person name="Xin Y.-H."/>
        </authorList>
    </citation>
    <scope>NUCLEOTIDE SEQUENCE [LARGE SCALE GENOMIC DNA]</scope>
    <source>
        <strain evidence="1 3">Sr36</strain>
    </source>
</reference>
<dbReference type="AlphaFoldDB" id="A0A4R9AP53"/>
<proteinExistence type="predicted"/>
<dbReference type="EMBL" id="SOHK01000012">
    <property type="protein sequence ID" value="TFD66303.1"/>
    <property type="molecule type" value="Genomic_DNA"/>
</dbReference>
<accession>A0A4R9AP53</accession>
<sequence>MPRLSSCTMSLRQLSVAGVALIGALLLAGCTFPTTAPPAMPPASPTTVPIPTPTPDPIIDTGPAKGAMGETETDAEGTIRYTTVAGDVGGLICDRFGRAYWQLDREENNAGFDCHTILGVGVVVIPTTDEKPR</sequence>
<comment type="caution">
    <text evidence="1">The sequence shown here is derived from an EMBL/GenBank/DDBJ whole genome shotgun (WGS) entry which is preliminary data.</text>
</comment>
<protein>
    <submittedName>
        <fullName evidence="1">Uncharacterized protein</fullName>
    </submittedName>
</protein>
<organism evidence="1 3">
    <name type="scientific">Cryobacterium ruanii</name>
    <dbReference type="NCBI Taxonomy" id="1259197"/>
    <lineage>
        <taxon>Bacteria</taxon>
        <taxon>Bacillati</taxon>
        <taxon>Actinomycetota</taxon>
        <taxon>Actinomycetes</taxon>
        <taxon>Micrococcales</taxon>
        <taxon>Microbacteriaceae</taxon>
        <taxon>Cryobacterium</taxon>
    </lineage>
</organism>
<dbReference type="Proteomes" id="UP000298154">
    <property type="component" value="Unassembled WGS sequence"/>
</dbReference>
<dbReference type="OrthoDB" id="5119991at2"/>
<dbReference type="EMBL" id="SOHK01000005">
    <property type="protein sequence ID" value="TFD68775.1"/>
    <property type="molecule type" value="Genomic_DNA"/>
</dbReference>
<gene>
    <name evidence="2" type="ORF">E3T47_02045</name>
    <name evidence="1" type="ORF">E3T47_07275</name>
</gene>
<dbReference type="RefSeq" id="WP_134553983.1">
    <property type="nucleotide sequence ID" value="NZ_SOHK01000005.1"/>
</dbReference>
<evidence type="ECO:0000313" key="3">
    <source>
        <dbReference type="Proteomes" id="UP000298154"/>
    </source>
</evidence>
<keyword evidence="3" id="KW-1185">Reference proteome</keyword>
<dbReference type="PROSITE" id="PS51257">
    <property type="entry name" value="PROKAR_LIPOPROTEIN"/>
    <property type="match status" value="1"/>
</dbReference>
<name>A0A4R9AP53_9MICO</name>
<evidence type="ECO:0000313" key="2">
    <source>
        <dbReference type="EMBL" id="TFD68775.1"/>
    </source>
</evidence>
<evidence type="ECO:0000313" key="1">
    <source>
        <dbReference type="EMBL" id="TFD66303.1"/>
    </source>
</evidence>